<dbReference type="GO" id="GO:0044183">
    <property type="term" value="F:protein folding chaperone"/>
    <property type="evidence" value="ECO:0007669"/>
    <property type="project" value="TreeGrafter"/>
</dbReference>
<keyword evidence="6" id="KW-1133">Transmembrane helix</keyword>
<dbReference type="Gene3D" id="1.25.40.10">
    <property type="entry name" value="Tetratricopeptide repeat domain"/>
    <property type="match status" value="1"/>
</dbReference>
<comment type="catalytic activity">
    <reaction evidence="3">
        <text>[protein]-peptidylproline (omega=180) = [protein]-peptidylproline (omega=0)</text>
        <dbReference type="Rhea" id="RHEA:16237"/>
        <dbReference type="Rhea" id="RHEA-COMP:10747"/>
        <dbReference type="Rhea" id="RHEA-COMP:10748"/>
        <dbReference type="ChEBI" id="CHEBI:83833"/>
        <dbReference type="ChEBI" id="CHEBI:83834"/>
        <dbReference type="EC" id="5.2.1.8"/>
    </reaction>
</comment>
<feature type="transmembrane region" description="Helical" evidence="6">
    <location>
        <begin position="385"/>
        <end position="405"/>
    </location>
</feature>
<dbReference type="InterPro" id="IPR011990">
    <property type="entry name" value="TPR-like_helical_dom_sf"/>
</dbReference>
<evidence type="ECO:0000313" key="8">
    <source>
        <dbReference type="Proteomes" id="UP000050795"/>
    </source>
</evidence>
<sequence>MFLCLKTPKPNFSKALGIRSALHMGRKKASRQDQSRSSNSQRSSRENEKEAHANENSTVSSEVNSPDSDVTDGPETIDVLGNGLIMKKTLQKGLGRETRPNHGDSVLVNYKCWLEDGTLVEEAENANIVLGDGDVIHAFDLAIPLAEHKEVFELVTDSRFAYGSRGRDPDIPSEAKLTYRIEVLKVDDPPCYGTMSTSERLEAANRKKDRGNYYYRREEFAFAIDSYNKALKILTLPPIPSQSSSTKATETDCPSELISDAKIKLENNLAAAQLKVQAYDAAIMSCDAVLQSDPQNIKALFRKGKALLEMNEVDDAIPILQKVLTLAPGSQMASVELARARAIRQKEREHLSRSVSRRFPKVKQNKTPKLSTMSKVKQAVSSRSVIVTSIVAVFSVFVGLVVYIYQPVLMGISA</sequence>
<feature type="compositionally biased region" description="Basic and acidic residues" evidence="5">
    <location>
        <begin position="43"/>
        <end position="53"/>
    </location>
</feature>
<dbReference type="Pfam" id="PF14559">
    <property type="entry name" value="TPR_19"/>
    <property type="match status" value="1"/>
</dbReference>
<protein>
    <recommendedName>
        <fullName evidence="3">peptidylprolyl isomerase</fullName>
        <ecNumber evidence="3">5.2.1.8</ecNumber>
    </recommendedName>
</protein>
<organism evidence="8 9">
    <name type="scientific">Trichobilharzia regenti</name>
    <name type="common">Nasal bird schistosome</name>
    <dbReference type="NCBI Taxonomy" id="157069"/>
    <lineage>
        <taxon>Eukaryota</taxon>
        <taxon>Metazoa</taxon>
        <taxon>Spiralia</taxon>
        <taxon>Lophotrochozoa</taxon>
        <taxon>Platyhelminthes</taxon>
        <taxon>Trematoda</taxon>
        <taxon>Digenea</taxon>
        <taxon>Strigeidida</taxon>
        <taxon>Schistosomatoidea</taxon>
        <taxon>Schistosomatidae</taxon>
        <taxon>Trichobilharzia</taxon>
    </lineage>
</organism>
<dbReference type="SUPFAM" id="SSF48452">
    <property type="entry name" value="TPR-like"/>
    <property type="match status" value="1"/>
</dbReference>
<evidence type="ECO:0000256" key="3">
    <source>
        <dbReference type="PROSITE-ProRule" id="PRU00277"/>
    </source>
</evidence>
<evidence type="ECO:0000313" key="9">
    <source>
        <dbReference type="WBParaSite" id="TREG1_42250.1"/>
    </source>
</evidence>
<keyword evidence="8" id="KW-1185">Reference proteome</keyword>
<keyword evidence="3" id="KW-0413">Isomerase</keyword>
<evidence type="ECO:0000313" key="10">
    <source>
        <dbReference type="WBParaSite" id="TREG1_42250.2"/>
    </source>
</evidence>
<dbReference type="SUPFAM" id="SSF54534">
    <property type="entry name" value="FKBP-like"/>
    <property type="match status" value="1"/>
</dbReference>
<keyword evidence="2 4" id="KW-0802">TPR repeat</keyword>
<dbReference type="AlphaFoldDB" id="A0AA85JUS3"/>
<dbReference type="InterPro" id="IPR050754">
    <property type="entry name" value="FKBP4/5/8-like"/>
</dbReference>
<dbReference type="PROSITE" id="PS50005">
    <property type="entry name" value="TPR"/>
    <property type="match status" value="1"/>
</dbReference>
<feature type="repeat" description="TPR" evidence="4">
    <location>
        <begin position="297"/>
        <end position="330"/>
    </location>
</feature>
<dbReference type="EC" id="5.2.1.8" evidence="3"/>
<dbReference type="InterPro" id="IPR001179">
    <property type="entry name" value="PPIase_FKBP_dom"/>
</dbReference>
<dbReference type="InterPro" id="IPR046357">
    <property type="entry name" value="PPIase_dom_sf"/>
</dbReference>
<evidence type="ECO:0000256" key="5">
    <source>
        <dbReference type="SAM" id="MobiDB-lite"/>
    </source>
</evidence>
<dbReference type="PROSITE" id="PS50059">
    <property type="entry name" value="FKBP_PPIASE"/>
    <property type="match status" value="1"/>
</dbReference>
<dbReference type="Pfam" id="PF00254">
    <property type="entry name" value="FKBP_C"/>
    <property type="match status" value="1"/>
</dbReference>
<dbReference type="GO" id="GO:0043066">
    <property type="term" value="P:negative regulation of apoptotic process"/>
    <property type="evidence" value="ECO:0007669"/>
    <property type="project" value="TreeGrafter"/>
</dbReference>
<dbReference type="GO" id="GO:0016020">
    <property type="term" value="C:membrane"/>
    <property type="evidence" value="ECO:0007669"/>
    <property type="project" value="TreeGrafter"/>
</dbReference>
<dbReference type="SMART" id="SM00028">
    <property type="entry name" value="TPR"/>
    <property type="match status" value="3"/>
</dbReference>
<dbReference type="PANTHER" id="PTHR46512:SF1">
    <property type="entry name" value="PEPTIDYLPROLYL ISOMERASE"/>
    <property type="match status" value="1"/>
</dbReference>
<keyword evidence="3" id="KW-0697">Rotamase</keyword>
<evidence type="ECO:0000259" key="7">
    <source>
        <dbReference type="PROSITE" id="PS50059"/>
    </source>
</evidence>
<dbReference type="PANTHER" id="PTHR46512">
    <property type="entry name" value="PEPTIDYLPROLYL ISOMERASE"/>
    <property type="match status" value="1"/>
</dbReference>
<evidence type="ECO:0000256" key="4">
    <source>
        <dbReference type="PROSITE-ProRule" id="PRU00339"/>
    </source>
</evidence>
<dbReference type="GO" id="GO:0003755">
    <property type="term" value="F:peptidyl-prolyl cis-trans isomerase activity"/>
    <property type="evidence" value="ECO:0007669"/>
    <property type="project" value="UniProtKB-KW"/>
</dbReference>
<reference evidence="8" key="1">
    <citation type="submission" date="2022-06" db="EMBL/GenBank/DDBJ databases">
        <authorList>
            <person name="Berger JAMES D."/>
            <person name="Berger JAMES D."/>
        </authorList>
    </citation>
    <scope>NUCLEOTIDE SEQUENCE [LARGE SCALE GENOMIC DNA]</scope>
</reference>
<proteinExistence type="predicted"/>
<feature type="region of interest" description="Disordered" evidence="5">
    <location>
        <begin position="22"/>
        <end position="78"/>
    </location>
</feature>
<dbReference type="Proteomes" id="UP000050795">
    <property type="component" value="Unassembled WGS sequence"/>
</dbReference>
<keyword evidence="6" id="KW-0812">Transmembrane</keyword>
<dbReference type="InterPro" id="IPR019734">
    <property type="entry name" value="TPR_rpt"/>
</dbReference>
<keyword evidence="6" id="KW-0472">Membrane</keyword>
<evidence type="ECO:0000256" key="2">
    <source>
        <dbReference type="ARBA" id="ARBA00022803"/>
    </source>
</evidence>
<keyword evidence="1" id="KW-0677">Repeat</keyword>
<feature type="domain" description="PPIase FKBP-type" evidence="7">
    <location>
        <begin position="103"/>
        <end position="187"/>
    </location>
</feature>
<reference evidence="9 10" key="2">
    <citation type="submission" date="2023-11" db="UniProtKB">
        <authorList>
            <consortium name="WormBaseParasite"/>
        </authorList>
    </citation>
    <scope>IDENTIFICATION</scope>
</reference>
<dbReference type="GO" id="GO:0005740">
    <property type="term" value="C:mitochondrial envelope"/>
    <property type="evidence" value="ECO:0007669"/>
    <property type="project" value="TreeGrafter"/>
</dbReference>
<name>A0AA85JUS3_TRIRE</name>
<dbReference type="WBParaSite" id="TREG1_42250.1">
    <property type="protein sequence ID" value="TREG1_42250.1"/>
    <property type="gene ID" value="TREG1_42250"/>
</dbReference>
<accession>A0AA85JUS3</accession>
<dbReference type="GO" id="GO:0012505">
    <property type="term" value="C:endomembrane system"/>
    <property type="evidence" value="ECO:0007669"/>
    <property type="project" value="TreeGrafter"/>
</dbReference>
<dbReference type="Gene3D" id="3.10.50.40">
    <property type="match status" value="1"/>
</dbReference>
<evidence type="ECO:0000256" key="6">
    <source>
        <dbReference type="SAM" id="Phobius"/>
    </source>
</evidence>
<dbReference type="GO" id="GO:0005829">
    <property type="term" value="C:cytosol"/>
    <property type="evidence" value="ECO:0007669"/>
    <property type="project" value="TreeGrafter"/>
</dbReference>
<evidence type="ECO:0000256" key="1">
    <source>
        <dbReference type="ARBA" id="ARBA00022737"/>
    </source>
</evidence>
<dbReference type="WBParaSite" id="TREG1_42250.2">
    <property type="protein sequence ID" value="TREG1_42250.2"/>
    <property type="gene ID" value="TREG1_42250"/>
</dbReference>
<feature type="compositionally biased region" description="Low complexity" evidence="5">
    <location>
        <begin position="54"/>
        <end position="65"/>
    </location>
</feature>